<gene>
    <name evidence="2" type="ORF">N866_14230</name>
</gene>
<evidence type="ECO:0000313" key="3">
    <source>
        <dbReference type="Proteomes" id="UP000019753"/>
    </source>
</evidence>
<dbReference type="PANTHER" id="PTHR43649:SF12">
    <property type="entry name" value="DIACETYLCHITOBIOSE BINDING PROTEIN DASA"/>
    <property type="match status" value="1"/>
</dbReference>
<evidence type="ECO:0000256" key="1">
    <source>
        <dbReference type="SAM" id="SignalP"/>
    </source>
</evidence>
<dbReference type="AlphaFoldDB" id="A0A021VSQ0"/>
<dbReference type="Proteomes" id="UP000019753">
    <property type="component" value="Unassembled WGS sequence"/>
</dbReference>
<feature type="chain" id="PRO_5001497533" evidence="1">
    <location>
        <begin position="26"/>
        <end position="551"/>
    </location>
</feature>
<keyword evidence="1" id="KW-0732">Signal</keyword>
<dbReference type="PANTHER" id="PTHR43649">
    <property type="entry name" value="ARABINOSE-BINDING PROTEIN-RELATED"/>
    <property type="match status" value="1"/>
</dbReference>
<dbReference type="SUPFAM" id="SSF53850">
    <property type="entry name" value="Periplasmic binding protein-like II"/>
    <property type="match status" value="1"/>
</dbReference>
<dbReference type="InterPro" id="IPR050490">
    <property type="entry name" value="Bact_solute-bd_prot1"/>
</dbReference>
<dbReference type="RefSeq" id="WP_034224039.1">
    <property type="nucleotide sequence ID" value="NZ_AXCW01000041.1"/>
</dbReference>
<accession>A0A021VSQ0</accession>
<dbReference type="CDD" id="cd13583">
    <property type="entry name" value="PBP2_AlgQ_like_4"/>
    <property type="match status" value="1"/>
</dbReference>
<organism evidence="2 3">
    <name type="scientific">Actinotalea ferrariae CF5-4</name>
    <dbReference type="NCBI Taxonomy" id="948458"/>
    <lineage>
        <taxon>Bacteria</taxon>
        <taxon>Bacillati</taxon>
        <taxon>Actinomycetota</taxon>
        <taxon>Actinomycetes</taxon>
        <taxon>Micrococcales</taxon>
        <taxon>Cellulomonadaceae</taxon>
        <taxon>Actinotalea</taxon>
    </lineage>
</organism>
<feature type="signal peptide" evidence="1">
    <location>
        <begin position="1"/>
        <end position="25"/>
    </location>
</feature>
<proteinExistence type="predicted"/>
<dbReference type="Gene3D" id="3.40.190.10">
    <property type="entry name" value="Periplasmic binding protein-like II"/>
    <property type="match status" value="2"/>
</dbReference>
<dbReference type="EMBL" id="AXCW01000041">
    <property type="protein sequence ID" value="EYR64219.1"/>
    <property type="molecule type" value="Genomic_DNA"/>
</dbReference>
<sequence length="551" mass="61510">MRNQRKRVLGGVTAGALALTLGACSADGGTTDGEDGVDAADLESGMDGAMEDYGVGDTFVATEPVSISLLYRDHPNYPLDEDWLFFEHIEEQSNVTFDITTAPLSDYEQRRSLLIGAGDAPDVISVVYPGQEAQFVASGAILPLSDYVDLMPHFQDKVERWDLQDELETLRQEDGKFYMLPGLYEQLRYDYTVALRTDVLDELGLEEPGTWDEFRDVLQAIKDDRGGSYVFSDRWQGNALLNVASAQFGTIAGWGFGQGVVFDEDAGEYRYAGATDEYREMVEYFAGLVEDGLMDPESFTQEDDQAFAKLANEQSYAITTNAQELLGNRTTLETSLGAGNFELDKIRVPAGPEGDVMRGMRIENGFMVSSAAAEKPNFVATLQFLDWLFYSDEGLEFARWGVEGETFEREGDTRVLAEDVEFLGQNEGAPQHLQNDFGFFNGVFSLAHGSTRDLVLTHIPEEEVQWQEAMSDKEMLPPGPPWPMNEMEREQASLYQTALVDYTNQNTLAFITGQRSLDEWDAYVAELEGQNMTAYEELVNGAYQRYQENNA</sequence>
<name>A0A021VSQ0_9CELL</name>
<dbReference type="OrthoDB" id="9787283at2"/>
<protein>
    <submittedName>
        <fullName evidence="2">Sugar ABC transporter substrate-binding protein</fullName>
    </submittedName>
</protein>
<keyword evidence="3" id="KW-1185">Reference proteome</keyword>
<dbReference type="InterPro" id="IPR006059">
    <property type="entry name" value="SBP"/>
</dbReference>
<comment type="caution">
    <text evidence="2">The sequence shown here is derived from an EMBL/GenBank/DDBJ whole genome shotgun (WGS) entry which is preliminary data.</text>
</comment>
<dbReference type="PROSITE" id="PS51257">
    <property type="entry name" value="PROKAR_LIPOPROTEIN"/>
    <property type="match status" value="1"/>
</dbReference>
<evidence type="ECO:0000313" key="2">
    <source>
        <dbReference type="EMBL" id="EYR64219.1"/>
    </source>
</evidence>
<reference evidence="2 3" key="1">
    <citation type="submission" date="2014-01" db="EMBL/GenBank/DDBJ databases">
        <title>Actinotalea ferrariae CF5-4.</title>
        <authorList>
            <person name="Chen F."/>
            <person name="Li Y."/>
            <person name="Wang G."/>
        </authorList>
    </citation>
    <scope>NUCLEOTIDE SEQUENCE [LARGE SCALE GENOMIC DNA]</scope>
    <source>
        <strain evidence="2 3">CF5-4</strain>
    </source>
</reference>
<dbReference type="Pfam" id="PF01547">
    <property type="entry name" value="SBP_bac_1"/>
    <property type="match status" value="1"/>
</dbReference>